<feature type="transmembrane region" description="Helical" evidence="1">
    <location>
        <begin position="330"/>
        <end position="348"/>
    </location>
</feature>
<dbReference type="NCBIfam" id="TIGR03663">
    <property type="entry name" value="flippase activity-associated protein Agl23"/>
    <property type="match status" value="1"/>
</dbReference>
<dbReference type="EMBL" id="CP001998">
    <property type="protein sequence ID" value="ADE55826.1"/>
    <property type="molecule type" value="Genomic_DNA"/>
</dbReference>
<feature type="domain" description="Glycosyltransferase RgtA/B/C/D-like" evidence="2">
    <location>
        <begin position="87"/>
        <end position="194"/>
    </location>
</feature>
<proteinExistence type="predicted"/>
<keyword evidence="1" id="KW-0472">Membrane</keyword>
<keyword evidence="3" id="KW-0328">Glycosyltransferase</keyword>
<evidence type="ECO:0000259" key="2">
    <source>
        <dbReference type="Pfam" id="PF13231"/>
    </source>
</evidence>
<accession>D5EQL2</accession>
<dbReference type="OrthoDB" id="9792771at2"/>
<keyword evidence="1" id="KW-0812">Transmembrane</keyword>
<feature type="transmembrane region" description="Helical" evidence="1">
    <location>
        <begin position="113"/>
        <end position="130"/>
    </location>
</feature>
<gene>
    <name evidence="3" type="ordered locus">Caka_2813</name>
</gene>
<evidence type="ECO:0000256" key="1">
    <source>
        <dbReference type="SAM" id="Phobius"/>
    </source>
</evidence>
<feature type="transmembrane region" description="Helical" evidence="1">
    <location>
        <begin position="85"/>
        <end position="106"/>
    </location>
</feature>
<reference evidence="3 4" key="1">
    <citation type="journal article" date="2010" name="Stand. Genomic Sci.">
        <title>Complete genome sequence of Coraliomargarita akajimensis type strain (04OKA010-24).</title>
        <authorList>
            <person name="Mavromatis K."/>
            <person name="Abt B."/>
            <person name="Brambilla E."/>
            <person name="Lapidus A."/>
            <person name="Copeland A."/>
            <person name="Deshpande S."/>
            <person name="Nolan M."/>
            <person name="Lucas S."/>
            <person name="Tice H."/>
            <person name="Cheng J.F."/>
            <person name="Han C."/>
            <person name="Detter J.C."/>
            <person name="Woyke T."/>
            <person name="Goodwin L."/>
            <person name="Pitluck S."/>
            <person name="Held B."/>
            <person name="Brettin T."/>
            <person name="Tapia R."/>
            <person name="Ivanova N."/>
            <person name="Mikhailova N."/>
            <person name="Pati A."/>
            <person name="Liolios K."/>
            <person name="Chen A."/>
            <person name="Palaniappan K."/>
            <person name="Land M."/>
            <person name="Hauser L."/>
            <person name="Chang Y.J."/>
            <person name="Jeffries C.D."/>
            <person name="Rohde M."/>
            <person name="Goker M."/>
            <person name="Bristow J."/>
            <person name="Eisen J.A."/>
            <person name="Markowitz V."/>
            <person name="Hugenholtz P."/>
            <person name="Klenk H.P."/>
            <person name="Kyrpides N.C."/>
        </authorList>
    </citation>
    <scope>NUCLEOTIDE SEQUENCE [LARGE SCALE GENOMIC DNA]</scope>
    <source>
        <strain evidence="4">DSM 45221 / IAM 15411 / JCM 23193 / KCTC 12865</strain>
    </source>
</reference>
<dbReference type="STRING" id="583355.Caka_2813"/>
<feature type="transmembrane region" description="Helical" evidence="1">
    <location>
        <begin position="355"/>
        <end position="373"/>
    </location>
</feature>
<keyword evidence="4" id="KW-1185">Reference proteome</keyword>
<keyword evidence="3" id="KW-0808">Transferase</keyword>
<dbReference type="RefSeq" id="WP_013044548.1">
    <property type="nucleotide sequence ID" value="NC_014008.1"/>
</dbReference>
<dbReference type="HOGENOM" id="CLU_538260_0_0_0"/>
<feature type="transmembrane region" description="Helical" evidence="1">
    <location>
        <begin position="279"/>
        <end position="299"/>
    </location>
</feature>
<protein>
    <submittedName>
        <fullName evidence="3">Membrane-bound mannosyltransferase-like protein</fullName>
    </submittedName>
</protein>
<name>D5EQL2_CORAD</name>
<evidence type="ECO:0000313" key="4">
    <source>
        <dbReference type="Proteomes" id="UP000000925"/>
    </source>
</evidence>
<dbReference type="InterPro" id="IPR038731">
    <property type="entry name" value="RgtA/B/C-like"/>
</dbReference>
<keyword evidence="1" id="KW-1133">Transmembrane helix</keyword>
<feature type="transmembrane region" description="Helical" evidence="1">
    <location>
        <begin position="213"/>
        <end position="233"/>
    </location>
</feature>
<feature type="transmembrane region" description="Helical" evidence="1">
    <location>
        <begin position="181"/>
        <end position="201"/>
    </location>
</feature>
<dbReference type="InterPro" id="IPR019962">
    <property type="entry name" value="CHP03663"/>
</dbReference>
<organism evidence="3 4">
    <name type="scientific">Coraliomargarita akajimensis (strain DSM 45221 / IAM 15411 / JCM 23193 / KCTC 12865 / 04OKA010-24)</name>
    <dbReference type="NCBI Taxonomy" id="583355"/>
    <lineage>
        <taxon>Bacteria</taxon>
        <taxon>Pseudomonadati</taxon>
        <taxon>Verrucomicrobiota</taxon>
        <taxon>Opitutia</taxon>
        <taxon>Puniceicoccales</taxon>
        <taxon>Coraliomargaritaceae</taxon>
        <taxon>Coraliomargarita</taxon>
    </lineage>
</organism>
<dbReference type="PANTHER" id="PTHR41710:SF2">
    <property type="entry name" value="GLYCOSYL TRANSFERASE FAMILY 39_83 DOMAIN-CONTAINING PROTEIN"/>
    <property type="match status" value="1"/>
</dbReference>
<dbReference type="Proteomes" id="UP000000925">
    <property type="component" value="Chromosome"/>
</dbReference>
<dbReference type="AlphaFoldDB" id="D5EQL2"/>
<dbReference type="PANTHER" id="PTHR41710">
    <property type="entry name" value="GLYCOSYL TRANSFERASE, FAMILY 39"/>
    <property type="match status" value="1"/>
</dbReference>
<dbReference type="GO" id="GO:0016757">
    <property type="term" value="F:glycosyltransferase activity"/>
    <property type="evidence" value="ECO:0007669"/>
    <property type="project" value="UniProtKB-KW"/>
</dbReference>
<sequence length="505" mass="57009">MPQRLTICLLWFGVLSLGLFLRLNDLEERPIHADEATGARIFSQKLEGKGYTFNAQHFHGPLLSVSTSPIAGLRGERNWSELSLYTLRIGPVIAGILVVLSPLLWARYIGMPAALLSAALLASSPLLVYYNRMYIHESWLCLFGMLALNCGYRLLLNPSTLKAVLTGLAIGLMFATKETFVISILSWFAAAIIYFLNRIFGWNPHSKRAPLSTYIRPAIVLGAVAFTVASIFYTDYFRHPQGIVDALRTYFVYETTAGHEKPSIYYLNFLLWPQSSLGLYWSELSIALLGALSLGLAFWKRSQFGTIAFLATATAAHILIYSLIAYKTPWLMLLPWAHACLLAGTVLSNWKQTTVLIRVASLVLIVLGLGYQVKQSQLASGRLANDQRNPYAYVPTSKDAPKISQWLQELESLDNIETIEPIAVSGREYWPLPWYLRQFQTVGYWPQATVDFSDYPVVFAMPEQLQACEQLLSSSHTQLPRGLRNNVPVYLFLRNDLWQHWIHHE</sequence>
<evidence type="ECO:0000313" key="3">
    <source>
        <dbReference type="EMBL" id="ADE55826.1"/>
    </source>
</evidence>
<dbReference type="KEGG" id="caa:Caka_2813"/>
<dbReference type="Pfam" id="PF13231">
    <property type="entry name" value="PMT_2"/>
    <property type="match status" value="1"/>
</dbReference>
<dbReference type="eggNOG" id="COG4745">
    <property type="taxonomic scope" value="Bacteria"/>
</dbReference>
<feature type="transmembrane region" description="Helical" evidence="1">
    <location>
        <begin position="159"/>
        <end position="175"/>
    </location>
</feature>
<feature type="transmembrane region" description="Helical" evidence="1">
    <location>
        <begin position="306"/>
        <end position="324"/>
    </location>
</feature>